<name>A0ABV5J705_9BACT</name>
<keyword evidence="4" id="KW-1185">Reference proteome</keyword>
<dbReference type="SUPFAM" id="SSF53335">
    <property type="entry name" value="S-adenosyl-L-methionine-dependent methyltransferases"/>
    <property type="match status" value="1"/>
</dbReference>
<protein>
    <submittedName>
        <fullName evidence="3">Class I SAM-dependent methyltransferase</fullName>
        <ecNumber evidence="3">2.1.1.-</ecNumber>
    </submittedName>
</protein>
<evidence type="ECO:0000313" key="3">
    <source>
        <dbReference type="EMBL" id="MFB9211754.1"/>
    </source>
</evidence>
<dbReference type="EC" id="2.1.1.-" evidence="3"/>
<dbReference type="PANTHER" id="PTHR43861">
    <property type="entry name" value="TRANS-ACONITATE 2-METHYLTRANSFERASE-RELATED"/>
    <property type="match status" value="1"/>
</dbReference>
<dbReference type="InterPro" id="IPR041698">
    <property type="entry name" value="Methyltransf_25"/>
</dbReference>
<dbReference type="GO" id="GO:0032259">
    <property type="term" value="P:methylation"/>
    <property type="evidence" value="ECO:0007669"/>
    <property type="project" value="UniProtKB-KW"/>
</dbReference>
<dbReference type="Pfam" id="PF13649">
    <property type="entry name" value="Methyltransf_25"/>
    <property type="match status" value="1"/>
</dbReference>
<evidence type="ECO:0000259" key="2">
    <source>
        <dbReference type="Pfam" id="PF13649"/>
    </source>
</evidence>
<dbReference type="InterPro" id="IPR029063">
    <property type="entry name" value="SAM-dependent_MTases_sf"/>
</dbReference>
<evidence type="ECO:0000313" key="4">
    <source>
        <dbReference type="Proteomes" id="UP001589654"/>
    </source>
</evidence>
<dbReference type="Proteomes" id="UP001589654">
    <property type="component" value="Unassembled WGS sequence"/>
</dbReference>
<evidence type="ECO:0000256" key="1">
    <source>
        <dbReference type="ARBA" id="ARBA00022679"/>
    </source>
</evidence>
<feature type="domain" description="Methyltransferase" evidence="2">
    <location>
        <begin position="42"/>
        <end position="134"/>
    </location>
</feature>
<keyword evidence="3" id="KW-0489">Methyltransferase</keyword>
<keyword evidence="1 3" id="KW-0808">Transferase</keyword>
<sequence length="207" mass="24602">MSQNQYDYIARVYDPIAKLVLGKSYTESKFKHLEQIKEGDKVLLLGGGTGENLAEMANRVGYSGMVYFVEASKVMMDMAWKKVPPEIRDRVIWTYENDFTWLPKEKFDVVVTQFFLDILPDKEIQNLFQELEEKTKSSSLWIFTDFFEKKEKARLLSLMMTFFKWVSNNPRKNLPDYFRYFDSFGWKEKVLTEFDSGWIKSILFSKY</sequence>
<reference evidence="3 4" key="1">
    <citation type="submission" date="2024-09" db="EMBL/GenBank/DDBJ databases">
        <authorList>
            <person name="Sun Q."/>
            <person name="Mori K."/>
        </authorList>
    </citation>
    <scope>NUCLEOTIDE SEQUENCE [LARGE SCALE GENOMIC DNA]</scope>
    <source>
        <strain evidence="3 4">CECT 7682</strain>
    </source>
</reference>
<dbReference type="RefSeq" id="WP_290247135.1">
    <property type="nucleotide sequence ID" value="NZ_JAUFQT010000001.1"/>
</dbReference>
<dbReference type="GO" id="GO:0008168">
    <property type="term" value="F:methyltransferase activity"/>
    <property type="evidence" value="ECO:0007669"/>
    <property type="project" value="UniProtKB-KW"/>
</dbReference>
<accession>A0ABV5J705</accession>
<organism evidence="3 4">
    <name type="scientific">Echinicola jeungdonensis</name>
    <dbReference type="NCBI Taxonomy" id="709343"/>
    <lineage>
        <taxon>Bacteria</taxon>
        <taxon>Pseudomonadati</taxon>
        <taxon>Bacteroidota</taxon>
        <taxon>Cytophagia</taxon>
        <taxon>Cytophagales</taxon>
        <taxon>Cyclobacteriaceae</taxon>
        <taxon>Echinicola</taxon>
    </lineage>
</organism>
<gene>
    <name evidence="3" type="ORF">ACFFUR_08045</name>
</gene>
<proteinExistence type="predicted"/>
<comment type="caution">
    <text evidence="3">The sequence shown here is derived from an EMBL/GenBank/DDBJ whole genome shotgun (WGS) entry which is preliminary data.</text>
</comment>
<dbReference type="Gene3D" id="3.40.50.150">
    <property type="entry name" value="Vaccinia Virus protein VP39"/>
    <property type="match status" value="1"/>
</dbReference>
<dbReference type="CDD" id="cd02440">
    <property type="entry name" value="AdoMet_MTases"/>
    <property type="match status" value="1"/>
</dbReference>
<dbReference type="EMBL" id="JBHMEW010000053">
    <property type="protein sequence ID" value="MFB9211754.1"/>
    <property type="molecule type" value="Genomic_DNA"/>
</dbReference>